<dbReference type="Proteomes" id="UP001470809">
    <property type="component" value="Plasmid pSS1-5"/>
</dbReference>
<protein>
    <submittedName>
        <fullName evidence="6">TetR/AcrR family transcriptional regulator</fullName>
    </submittedName>
</protein>
<organism evidence="6 7">
    <name type="scientific">Yoonia rhodophyticola</name>
    <dbReference type="NCBI Taxonomy" id="3137370"/>
    <lineage>
        <taxon>Bacteria</taxon>
        <taxon>Pseudomonadati</taxon>
        <taxon>Pseudomonadota</taxon>
        <taxon>Alphaproteobacteria</taxon>
        <taxon>Rhodobacterales</taxon>
        <taxon>Paracoccaceae</taxon>
        <taxon>Yoonia</taxon>
    </lineage>
</organism>
<dbReference type="GO" id="GO:0003677">
    <property type="term" value="F:DNA binding"/>
    <property type="evidence" value="ECO:0007669"/>
    <property type="project" value="UniProtKB-UniRule"/>
</dbReference>
<dbReference type="SUPFAM" id="SSF48498">
    <property type="entry name" value="Tetracyclin repressor-like, C-terminal domain"/>
    <property type="match status" value="1"/>
</dbReference>
<dbReference type="RefSeq" id="WP_342075105.1">
    <property type="nucleotide sequence ID" value="NZ_CP151764.2"/>
</dbReference>
<dbReference type="PANTHER" id="PTHR47506">
    <property type="entry name" value="TRANSCRIPTIONAL REGULATORY PROTEIN"/>
    <property type="match status" value="1"/>
</dbReference>
<dbReference type="PANTHER" id="PTHR47506:SF1">
    <property type="entry name" value="HTH-TYPE TRANSCRIPTIONAL REGULATOR YJDC"/>
    <property type="match status" value="1"/>
</dbReference>
<keyword evidence="1" id="KW-0805">Transcription regulation</keyword>
<dbReference type="InterPro" id="IPR001647">
    <property type="entry name" value="HTH_TetR"/>
</dbReference>
<evidence type="ECO:0000313" key="6">
    <source>
        <dbReference type="EMBL" id="WZU65771.1"/>
    </source>
</evidence>
<evidence type="ECO:0000256" key="4">
    <source>
        <dbReference type="PROSITE-ProRule" id="PRU00335"/>
    </source>
</evidence>
<dbReference type="AlphaFoldDB" id="A0AAN0MD29"/>
<dbReference type="InterPro" id="IPR009057">
    <property type="entry name" value="Homeodomain-like_sf"/>
</dbReference>
<dbReference type="Gene3D" id="1.10.10.60">
    <property type="entry name" value="Homeodomain-like"/>
    <property type="match status" value="1"/>
</dbReference>
<name>A0AAN0MD29_9RHOB</name>
<evidence type="ECO:0000259" key="5">
    <source>
        <dbReference type="PROSITE" id="PS50977"/>
    </source>
</evidence>
<reference evidence="7" key="1">
    <citation type="submission" date="2024-04" db="EMBL/GenBank/DDBJ databases">
        <title>Phylogenomic analyses of a clade within the roseobacter group suggest taxonomic reassignments of species of the genera Aestuariivita, Citreicella, Loktanella, Nautella, Pelagibaca, Ruegeria, Thalassobius, Thiobacimonas and Tropicibacter, and the proposal o.</title>
        <authorList>
            <person name="Jeon C.O."/>
        </authorList>
    </citation>
    <scope>NUCLEOTIDE SEQUENCE [LARGE SCALE GENOMIC DNA]</scope>
    <source>
        <strain evidence="7">SS1-5</strain>
        <plasmid evidence="7">pSS1-5</plasmid>
    </source>
</reference>
<dbReference type="PROSITE" id="PS50977">
    <property type="entry name" value="HTH_TETR_2"/>
    <property type="match status" value="1"/>
</dbReference>
<keyword evidence="7" id="KW-1185">Reference proteome</keyword>
<keyword evidence="3" id="KW-0804">Transcription</keyword>
<proteinExistence type="predicted"/>
<dbReference type="Gene3D" id="1.10.357.10">
    <property type="entry name" value="Tetracycline Repressor, domain 2"/>
    <property type="match status" value="1"/>
</dbReference>
<feature type="domain" description="HTH tetR-type" evidence="5">
    <location>
        <begin position="12"/>
        <end position="72"/>
    </location>
</feature>
<keyword evidence="6" id="KW-0614">Plasmid</keyword>
<evidence type="ECO:0000256" key="1">
    <source>
        <dbReference type="ARBA" id="ARBA00023015"/>
    </source>
</evidence>
<keyword evidence="2 4" id="KW-0238">DNA-binding</keyword>
<dbReference type="InterPro" id="IPR036271">
    <property type="entry name" value="Tet_transcr_reg_TetR-rel_C_sf"/>
</dbReference>
<evidence type="ECO:0000256" key="2">
    <source>
        <dbReference type="ARBA" id="ARBA00023125"/>
    </source>
</evidence>
<dbReference type="PROSITE" id="PS01081">
    <property type="entry name" value="HTH_TETR_1"/>
    <property type="match status" value="1"/>
</dbReference>
<gene>
    <name evidence="6" type="ORF">AABB31_01305</name>
</gene>
<accession>A0AAN0MD29</accession>
<dbReference type="KEGG" id="yrh:AABB31_01305"/>
<evidence type="ECO:0000256" key="3">
    <source>
        <dbReference type="ARBA" id="ARBA00023163"/>
    </source>
</evidence>
<reference evidence="6 7" key="2">
    <citation type="submission" date="2024-08" db="EMBL/GenBank/DDBJ databases">
        <title>Phylogenomic analyses of a clade within the roseobacter group suggest taxonomic reassignments of species of the genera Aestuariivita, Citreicella, Loktanella, Nautella, Pelagibaca, Ruegeria, Thalassobius, Thiobacimonas and Tropicibacter, and the proposal o.</title>
        <authorList>
            <person name="Jeon C.O."/>
        </authorList>
    </citation>
    <scope>NUCLEOTIDE SEQUENCE [LARGE SCALE GENOMIC DNA]</scope>
    <source>
        <strain evidence="6 7">SS1-5</strain>
        <plasmid evidence="6 7">pSS1-5</plasmid>
    </source>
</reference>
<dbReference type="InterPro" id="IPR023772">
    <property type="entry name" value="DNA-bd_HTH_TetR-type_CS"/>
</dbReference>
<dbReference type="SUPFAM" id="SSF46689">
    <property type="entry name" value="Homeodomain-like"/>
    <property type="match status" value="1"/>
</dbReference>
<evidence type="ECO:0000313" key="7">
    <source>
        <dbReference type="Proteomes" id="UP001470809"/>
    </source>
</evidence>
<sequence length="202" mass="22689">MSDTKRMGRPRSFDTDEALMAAMNVFWTKGYDGASMKDLTRAMGISGPSLYSAFGDKRELYLKTIDRYADVDACEPIVAFETEPDITKAVRGFLTSVITYSTDTEHGARGCFLASSVSTSVGEVEGVAERMEDAINATDLRLASRFDIEKEKGVLPHEFPSKIRGRLMYDMRQGFVFRGRAGWSSEIMMQDVEDRVRLILMF</sequence>
<dbReference type="Pfam" id="PF00440">
    <property type="entry name" value="TetR_N"/>
    <property type="match status" value="1"/>
</dbReference>
<dbReference type="EMBL" id="CP151764">
    <property type="protein sequence ID" value="WZU65771.1"/>
    <property type="molecule type" value="Genomic_DNA"/>
</dbReference>
<geneLocation type="plasmid" evidence="6 7">
    <name>pSS1-5</name>
</geneLocation>
<feature type="DNA-binding region" description="H-T-H motif" evidence="4">
    <location>
        <begin position="35"/>
        <end position="54"/>
    </location>
</feature>